<evidence type="ECO:0000259" key="1">
    <source>
        <dbReference type="Pfam" id="PF17194"/>
    </source>
</evidence>
<name>X1PHT8_9ZZZZ</name>
<reference evidence="2" key="1">
    <citation type="journal article" date="2014" name="Front. Microbiol.">
        <title>High frequency of phylogenetically diverse reductive dehalogenase-homologous genes in deep subseafloor sedimentary metagenomes.</title>
        <authorList>
            <person name="Kawai M."/>
            <person name="Futagami T."/>
            <person name="Toyoda A."/>
            <person name="Takaki Y."/>
            <person name="Nishi S."/>
            <person name="Hori S."/>
            <person name="Arai W."/>
            <person name="Tsubouchi T."/>
            <person name="Morono Y."/>
            <person name="Uchiyama I."/>
            <person name="Ito T."/>
            <person name="Fujiyama A."/>
            <person name="Inagaki F."/>
            <person name="Takami H."/>
        </authorList>
    </citation>
    <scope>NUCLEOTIDE SEQUENCE</scope>
    <source>
        <strain evidence="2">Expedition CK06-06</strain>
    </source>
</reference>
<dbReference type="Pfam" id="PF17194">
    <property type="entry name" value="AbiEi_3_N"/>
    <property type="match status" value="1"/>
</dbReference>
<gene>
    <name evidence="2" type="ORF">S06H3_64669</name>
</gene>
<accession>X1PHT8</accession>
<organism evidence="2">
    <name type="scientific">marine sediment metagenome</name>
    <dbReference type="NCBI Taxonomy" id="412755"/>
    <lineage>
        <taxon>unclassified sequences</taxon>
        <taxon>metagenomes</taxon>
        <taxon>ecological metagenomes</taxon>
    </lineage>
</organism>
<sequence length="74" mass="8537">MSSHNRKILNNILKTWPKGTIAVQSWLSNFGAYRQLVDSYCRNSWLKRIGSGAYMRLDDKVDWTGGIYAIQTQL</sequence>
<feature type="non-terminal residue" evidence="2">
    <location>
        <position position="74"/>
    </location>
</feature>
<protein>
    <recommendedName>
        <fullName evidence="1">Transcriptional regulator AbiEi antitoxin N-terminal domain-containing protein</fullName>
    </recommendedName>
</protein>
<proteinExistence type="predicted"/>
<dbReference type="AlphaFoldDB" id="X1PHT8"/>
<dbReference type="InterPro" id="IPR033455">
    <property type="entry name" value="AbiEi_3_N"/>
</dbReference>
<dbReference type="EMBL" id="BARV01043273">
    <property type="protein sequence ID" value="GAI55413.1"/>
    <property type="molecule type" value="Genomic_DNA"/>
</dbReference>
<evidence type="ECO:0000313" key="2">
    <source>
        <dbReference type="EMBL" id="GAI55413.1"/>
    </source>
</evidence>
<feature type="domain" description="Transcriptional regulator AbiEi antitoxin N-terminal" evidence="1">
    <location>
        <begin position="7"/>
        <end position="74"/>
    </location>
</feature>
<comment type="caution">
    <text evidence="2">The sequence shown here is derived from an EMBL/GenBank/DDBJ whole genome shotgun (WGS) entry which is preliminary data.</text>
</comment>